<evidence type="ECO:0000256" key="9">
    <source>
        <dbReference type="SAM" id="MobiDB-lite"/>
    </source>
</evidence>
<dbReference type="CDD" id="cd18606">
    <property type="entry name" value="ABC_6TM_YOR1_D2_like"/>
    <property type="match status" value="1"/>
</dbReference>
<dbReference type="EMBL" id="MCFG01000434">
    <property type="protein sequence ID" value="ORX67697.1"/>
    <property type="molecule type" value="Genomic_DNA"/>
</dbReference>
<feature type="compositionally biased region" description="Basic and acidic residues" evidence="9">
    <location>
        <begin position="746"/>
        <end position="781"/>
    </location>
</feature>
<gene>
    <name evidence="13" type="ORF">BCR32DRAFT_330237</name>
</gene>
<feature type="domain" description="ABC transporter" evidence="11">
    <location>
        <begin position="513"/>
        <end position="737"/>
    </location>
</feature>
<reference evidence="13 14" key="1">
    <citation type="submission" date="2016-08" db="EMBL/GenBank/DDBJ databases">
        <title>A Parts List for Fungal Cellulosomes Revealed by Comparative Genomics.</title>
        <authorList>
            <consortium name="DOE Joint Genome Institute"/>
            <person name="Haitjema C.H."/>
            <person name="Gilmore S.P."/>
            <person name="Henske J.K."/>
            <person name="Solomon K.V."/>
            <person name="De Groot R."/>
            <person name="Kuo A."/>
            <person name="Mondo S.J."/>
            <person name="Salamov A.A."/>
            <person name="Labutti K."/>
            <person name="Zhao Z."/>
            <person name="Chiniquy J."/>
            <person name="Barry K."/>
            <person name="Brewer H.M."/>
            <person name="Purvine S.O."/>
            <person name="Wright A.T."/>
            <person name="Boxma B."/>
            <person name="Van Alen T."/>
            <person name="Hackstein J.H."/>
            <person name="Baker S.E."/>
            <person name="Grigoriev I.V."/>
            <person name="O'Malley M.A."/>
        </authorList>
    </citation>
    <scope>NUCLEOTIDE SEQUENCE [LARGE SCALE GENOMIC DNA]</scope>
    <source>
        <strain evidence="13 14">S4</strain>
    </source>
</reference>
<evidence type="ECO:0000256" key="8">
    <source>
        <dbReference type="ARBA" id="ARBA00023136"/>
    </source>
</evidence>
<comment type="caution">
    <text evidence="13">The sequence shown here is derived from an EMBL/GenBank/DDBJ whole genome shotgun (WGS) entry which is preliminary data.</text>
</comment>
<dbReference type="FunFam" id="1.20.1560.10:FF:000010">
    <property type="entry name" value="Multidrug resistance-associated ABC transporter"/>
    <property type="match status" value="1"/>
</dbReference>
<feature type="compositionally biased region" description="Low complexity" evidence="9">
    <location>
        <begin position="475"/>
        <end position="495"/>
    </location>
</feature>
<keyword evidence="4" id="KW-0677">Repeat</keyword>
<evidence type="ECO:0000256" key="3">
    <source>
        <dbReference type="ARBA" id="ARBA00022692"/>
    </source>
</evidence>
<dbReference type="PANTHER" id="PTHR24223:SF443">
    <property type="entry name" value="MULTIDRUG-RESISTANCE LIKE PROTEIN 1, ISOFORM I"/>
    <property type="match status" value="1"/>
</dbReference>
<dbReference type="SUPFAM" id="SSF52540">
    <property type="entry name" value="P-loop containing nucleoside triphosphate hydrolases"/>
    <property type="match status" value="2"/>
</dbReference>
<dbReference type="PANTHER" id="PTHR24223">
    <property type="entry name" value="ATP-BINDING CASSETTE SUB-FAMILY C"/>
    <property type="match status" value="1"/>
</dbReference>
<dbReference type="InterPro" id="IPR011527">
    <property type="entry name" value="ABC1_TM_dom"/>
</dbReference>
<keyword evidence="6" id="KW-0067">ATP-binding</keyword>
<dbReference type="InterPro" id="IPR003593">
    <property type="entry name" value="AAA+_ATPase"/>
</dbReference>
<feature type="domain" description="ABC transmembrane type-1" evidence="12">
    <location>
        <begin position="98"/>
        <end position="381"/>
    </location>
</feature>
<feature type="transmembrane region" description="Helical" evidence="10">
    <location>
        <begin position="317"/>
        <end position="335"/>
    </location>
</feature>
<dbReference type="SMART" id="SM00382">
    <property type="entry name" value="AAA"/>
    <property type="match status" value="2"/>
</dbReference>
<dbReference type="PROSITE" id="PS50929">
    <property type="entry name" value="ABC_TM1F"/>
    <property type="match status" value="2"/>
</dbReference>
<evidence type="ECO:0000256" key="5">
    <source>
        <dbReference type="ARBA" id="ARBA00022741"/>
    </source>
</evidence>
<feature type="transmembrane region" description="Helical" evidence="10">
    <location>
        <begin position="216"/>
        <end position="234"/>
    </location>
</feature>
<keyword evidence="3 10" id="KW-0812">Transmembrane</keyword>
<dbReference type="OrthoDB" id="6500128at2759"/>
<dbReference type="STRING" id="1754192.A0A1Y1W2L8"/>
<evidence type="ECO:0000313" key="14">
    <source>
        <dbReference type="Proteomes" id="UP000193944"/>
    </source>
</evidence>
<dbReference type="SUPFAM" id="SSF90123">
    <property type="entry name" value="ABC transporter transmembrane region"/>
    <property type="match status" value="2"/>
</dbReference>
<keyword evidence="5" id="KW-0547">Nucleotide-binding</keyword>
<evidence type="ECO:0000256" key="4">
    <source>
        <dbReference type="ARBA" id="ARBA00022737"/>
    </source>
</evidence>
<reference evidence="13 14" key="2">
    <citation type="submission" date="2016-08" db="EMBL/GenBank/DDBJ databases">
        <title>Pervasive Adenine N6-methylation of Active Genes in Fungi.</title>
        <authorList>
            <consortium name="DOE Joint Genome Institute"/>
            <person name="Mondo S.J."/>
            <person name="Dannebaum R.O."/>
            <person name="Kuo R.C."/>
            <person name="Labutti K."/>
            <person name="Haridas S."/>
            <person name="Kuo A."/>
            <person name="Salamov A."/>
            <person name="Ahrendt S.R."/>
            <person name="Lipzen A."/>
            <person name="Sullivan W."/>
            <person name="Andreopoulos W.B."/>
            <person name="Clum A."/>
            <person name="Lindquist E."/>
            <person name="Daum C."/>
            <person name="Ramamoorthy G.K."/>
            <person name="Gryganskyi A."/>
            <person name="Culley D."/>
            <person name="Magnuson J.K."/>
            <person name="James T.Y."/>
            <person name="O'Malley M.A."/>
            <person name="Stajich J.E."/>
            <person name="Spatafora J.W."/>
            <person name="Visel A."/>
            <person name="Grigoriev I.V."/>
        </authorList>
    </citation>
    <scope>NUCLEOTIDE SEQUENCE [LARGE SCALE GENOMIC DNA]</scope>
    <source>
        <strain evidence="13 14">S4</strain>
    </source>
</reference>
<dbReference type="GO" id="GO:0016887">
    <property type="term" value="F:ATP hydrolysis activity"/>
    <property type="evidence" value="ECO:0007669"/>
    <property type="project" value="InterPro"/>
</dbReference>
<dbReference type="InterPro" id="IPR050173">
    <property type="entry name" value="ABC_transporter_C-like"/>
</dbReference>
<evidence type="ECO:0000256" key="1">
    <source>
        <dbReference type="ARBA" id="ARBA00004128"/>
    </source>
</evidence>
<name>A0A1Y1W2L8_9FUNG</name>
<comment type="subcellular location">
    <subcellularLocation>
        <location evidence="1">Vacuole membrane</location>
        <topology evidence="1">Multi-pass membrane protein</topology>
    </subcellularLocation>
</comment>
<dbReference type="InterPro" id="IPR036640">
    <property type="entry name" value="ABC1_TM_sf"/>
</dbReference>
<feature type="compositionally biased region" description="Low complexity" evidence="9">
    <location>
        <begin position="457"/>
        <end position="466"/>
    </location>
</feature>
<evidence type="ECO:0000256" key="7">
    <source>
        <dbReference type="ARBA" id="ARBA00022989"/>
    </source>
</evidence>
<proteinExistence type="predicted"/>
<feature type="transmembrane region" description="Helical" evidence="10">
    <location>
        <begin position="240"/>
        <end position="263"/>
    </location>
</feature>
<feature type="transmembrane region" description="Helical" evidence="10">
    <location>
        <begin position="852"/>
        <end position="876"/>
    </location>
</feature>
<dbReference type="Proteomes" id="UP000193944">
    <property type="component" value="Unassembled WGS sequence"/>
</dbReference>
<dbReference type="Pfam" id="PF00005">
    <property type="entry name" value="ABC_tran"/>
    <property type="match status" value="2"/>
</dbReference>
<keyword evidence="7 10" id="KW-1133">Transmembrane helix</keyword>
<evidence type="ECO:0008006" key="15">
    <source>
        <dbReference type="Google" id="ProtNLM"/>
    </source>
</evidence>
<dbReference type="FunFam" id="1.20.1560.10:FF:000082">
    <property type="entry name" value="ABC transporter, multidrug resistance associated protein"/>
    <property type="match status" value="1"/>
</dbReference>
<protein>
    <recommendedName>
        <fullName evidence="15">P-loop containing nucleoside triphosphate hydrolase protein</fullName>
    </recommendedName>
</protein>
<dbReference type="Gene3D" id="3.40.50.300">
    <property type="entry name" value="P-loop containing nucleotide triphosphate hydrolases"/>
    <property type="match status" value="2"/>
</dbReference>
<evidence type="ECO:0000256" key="10">
    <source>
        <dbReference type="SAM" id="Phobius"/>
    </source>
</evidence>
<feature type="transmembrane region" description="Helical" evidence="10">
    <location>
        <begin position="139"/>
        <end position="160"/>
    </location>
</feature>
<dbReference type="InterPro" id="IPR017871">
    <property type="entry name" value="ABC_transporter-like_CS"/>
</dbReference>
<sequence length="1404" mass="159536">MFFKKKDKEYPIPEEPLPTPYTHANIFSKITYSWENHLFKVGYHRPLEKNDIYLLYPKFKEERNEKRFYEKWDKKIEKKGKASVFKTLVKLFGPKWGFAGFFKLITDTCNTISPLFLELLLNHLSDENEKEGFEAYKGWLYIGIIFMLQITVTLCLNNYMRMVMEVAFSVRATIIGIIYRKTLKLSNKAKQTIGEGQIINLVSSDSARIQEILRTLHYLWSGPFQLTIILVLLIRSLGVFALIGFTIFIIVIPTQGIIMKFLAKFRKQTAILTDQRVKKTQEIIGSMRIIKFFGWETSFLNILNILRKKELKRVKKSITLQAITTAIFSVVPFFASAITFIAYSVAGNPLTPAKVFSCLAFFNKLRFPLNMLPNTLSQIPDAYVAMKRITRLINAKELDDLPEINPNAEHAISIEDGQFNWETVKPEDKRKHKKRNKDKNKEKNDKIKIIYSDDSVNNNTNNTGTGDITDETSINRNNNNNNNDNNNNNNNNNNQYLNVNVNVNASSNASISISENGSINSFNSNTVESFKLNDINIKIKRNSLTAIVGTVGSGKSSLINAIIGEMKREKGKITLGGSISYCSQQAWIQNATIKDNILFGKEYNEELYEKVIDCCALTHDLEIFQDGDMTEIGERGITLSGGQKQRINLARAIYYDSDIILMDDPLSAVDAHVSRDLFDNCIVGALEGKTRVLVTHQLHVLPKVDYIIVMKNGRIEEQGKYNELMQKEGEFARLMHTFGGIDDENNENKENNNDNNKSSEKKINDKKKTEEGNNKKEEKKVGKSLMRLEERAVGSIDSKIYKNYLKAAGGIICGIFIIFLIVSIQVSKLGTDLWLVKWTEQKPDPNNNNHNIIIYLILNLSQIGLTLFYSIFMAMVGIKAARRIHRDAISRILKAPISFFDTTPLGRIINRFSKDQDSLDGLLFITLQMFFSNSANTITTLGLMLYAVPIFGIALIPLLVLYYYVQEIYRSTSRELKRFDSLTRSPLYANITETIQGLPTIRAYNAQERFIKSNQFLVDENNRPQHLLIIAQRWLGVRLECIGALLVFFNGVAGILLKNTLSPSLLGLSLSYALQVTSSLNRLVRDFSDAEIHMNSAERLLYYANDIEIEDQNGFDAPKEWPVKGKIEIKNLTMKYAPHLPPVLHNINLDIQSFENIGVVGRTGAGKSSIVMTLFRLVNPEEGSNITIDDISIMDLKLKDLRQRISIIPQDPTLFSGTIRFNMDPFNEHTDEEIWKALENAGLKQSISELENKLESEVRANGENFSVGQRQLLCLARAMVRDSPILVMDEATASVDIETDSIIQKALRTKFSRVTVLTIAHRLNTIIDYDKILVLNKGEILEYDTPKNLLFETNENGELVPTTKTEFSKLVDETGPINAALLRQTALNKYNRDHGIITENNETQ</sequence>
<dbReference type="FunFam" id="3.40.50.300:FF:000997">
    <property type="entry name" value="Multidrug resistance-associated protein 1"/>
    <property type="match status" value="1"/>
</dbReference>
<dbReference type="InterPro" id="IPR003439">
    <property type="entry name" value="ABC_transporter-like_ATP-bd"/>
</dbReference>
<dbReference type="CDD" id="cd03250">
    <property type="entry name" value="ABCC_MRP_domain1"/>
    <property type="match status" value="1"/>
</dbReference>
<keyword evidence="2" id="KW-0813">Transport</keyword>
<dbReference type="PROSITE" id="PS50893">
    <property type="entry name" value="ABC_TRANSPORTER_2"/>
    <property type="match status" value="2"/>
</dbReference>
<evidence type="ECO:0000313" key="13">
    <source>
        <dbReference type="EMBL" id="ORX67697.1"/>
    </source>
</evidence>
<dbReference type="CDD" id="cd18597">
    <property type="entry name" value="ABC_6TM_YOR1_D1_like"/>
    <property type="match status" value="1"/>
</dbReference>
<dbReference type="InterPro" id="IPR027417">
    <property type="entry name" value="P-loop_NTPase"/>
</dbReference>
<feature type="domain" description="ABC transmembrane type-1" evidence="12">
    <location>
        <begin position="815"/>
        <end position="1089"/>
    </location>
</feature>
<dbReference type="Pfam" id="PF00664">
    <property type="entry name" value="ABC_membrane"/>
    <property type="match status" value="2"/>
</dbReference>
<evidence type="ECO:0000256" key="2">
    <source>
        <dbReference type="ARBA" id="ARBA00022448"/>
    </source>
</evidence>
<feature type="region of interest" description="Disordered" evidence="9">
    <location>
        <begin position="423"/>
        <end position="495"/>
    </location>
</feature>
<accession>A0A1Y1W2L8</accession>
<feature type="transmembrane region" description="Helical" evidence="10">
    <location>
        <begin position="804"/>
        <end position="826"/>
    </location>
</feature>
<evidence type="ECO:0000256" key="6">
    <source>
        <dbReference type="ARBA" id="ARBA00022840"/>
    </source>
</evidence>
<dbReference type="GO" id="GO:0000329">
    <property type="term" value="C:fungal-type vacuole membrane"/>
    <property type="evidence" value="ECO:0007669"/>
    <property type="project" value="UniProtKB-ARBA"/>
</dbReference>
<dbReference type="CDD" id="cd03244">
    <property type="entry name" value="ABCC_MRP_domain2"/>
    <property type="match status" value="1"/>
</dbReference>
<dbReference type="PROSITE" id="PS00211">
    <property type="entry name" value="ABC_TRANSPORTER_1"/>
    <property type="match status" value="2"/>
</dbReference>
<dbReference type="GO" id="GO:0140359">
    <property type="term" value="F:ABC-type transporter activity"/>
    <property type="evidence" value="ECO:0007669"/>
    <property type="project" value="InterPro"/>
</dbReference>
<keyword evidence="14" id="KW-1185">Reference proteome</keyword>
<feature type="transmembrane region" description="Helical" evidence="10">
    <location>
        <begin position="944"/>
        <end position="965"/>
    </location>
</feature>
<keyword evidence="8 10" id="KW-0472">Membrane</keyword>
<dbReference type="FunFam" id="3.40.50.300:FF:000163">
    <property type="entry name" value="Multidrug resistance-associated protein member 4"/>
    <property type="match status" value="1"/>
</dbReference>
<evidence type="ECO:0000259" key="11">
    <source>
        <dbReference type="PROSITE" id="PS50893"/>
    </source>
</evidence>
<feature type="domain" description="ABC transporter" evidence="11">
    <location>
        <begin position="1127"/>
        <end position="1362"/>
    </location>
</feature>
<dbReference type="GO" id="GO:0005524">
    <property type="term" value="F:ATP binding"/>
    <property type="evidence" value="ECO:0007669"/>
    <property type="project" value="UniProtKB-KW"/>
</dbReference>
<feature type="compositionally biased region" description="Basic and acidic residues" evidence="9">
    <location>
        <begin position="439"/>
        <end position="448"/>
    </location>
</feature>
<organism evidence="13 14">
    <name type="scientific">Anaeromyces robustus</name>
    <dbReference type="NCBI Taxonomy" id="1754192"/>
    <lineage>
        <taxon>Eukaryota</taxon>
        <taxon>Fungi</taxon>
        <taxon>Fungi incertae sedis</taxon>
        <taxon>Chytridiomycota</taxon>
        <taxon>Chytridiomycota incertae sedis</taxon>
        <taxon>Neocallimastigomycetes</taxon>
        <taxon>Neocallimastigales</taxon>
        <taxon>Neocallimastigaceae</taxon>
        <taxon>Anaeromyces</taxon>
    </lineage>
</organism>
<feature type="transmembrane region" description="Helical" evidence="10">
    <location>
        <begin position="1035"/>
        <end position="1057"/>
    </location>
</feature>
<feature type="region of interest" description="Disordered" evidence="9">
    <location>
        <begin position="740"/>
        <end position="781"/>
    </location>
</feature>
<evidence type="ECO:0000259" key="12">
    <source>
        <dbReference type="PROSITE" id="PS50929"/>
    </source>
</evidence>
<dbReference type="Gene3D" id="1.20.1560.10">
    <property type="entry name" value="ABC transporter type 1, transmembrane domain"/>
    <property type="match status" value="2"/>
</dbReference>